<gene>
    <name evidence="2" type="ORF">J2045_000972</name>
</gene>
<proteinExistence type="predicted"/>
<accession>A0ABU0G3P8</accession>
<name>A0ABU0G3P8_9HYPH</name>
<dbReference type="InterPro" id="IPR024072">
    <property type="entry name" value="DHFR-like_dom_sf"/>
</dbReference>
<dbReference type="EMBL" id="JAUSUW010000002">
    <property type="protein sequence ID" value="MDQ0419959.1"/>
    <property type="molecule type" value="Genomic_DNA"/>
</dbReference>
<dbReference type="InterPro" id="IPR050765">
    <property type="entry name" value="Riboflavin_Biosynth_HTPR"/>
</dbReference>
<dbReference type="SUPFAM" id="SSF53597">
    <property type="entry name" value="Dihydrofolate reductase-like"/>
    <property type="match status" value="1"/>
</dbReference>
<dbReference type="Pfam" id="PF01872">
    <property type="entry name" value="RibD_C"/>
    <property type="match status" value="1"/>
</dbReference>
<evidence type="ECO:0000259" key="1">
    <source>
        <dbReference type="Pfam" id="PF01872"/>
    </source>
</evidence>
<evidence type="ECO:0000313" key="2">
    <source>
        <dbReference type="EMBL" id="MDQ0419959.1"/>
    </source>
</evidence>
<dbReference type="Gene3D" id="3.40.430.10">
    <property type="entry name" value="Dihydrofolate Reductase, subunit A"/>
    <property type="match status" value="1"/>
</dbReference>
<organism evidence="2 3">
    <name type="scientific">Peteryoungia aggregata LMG 23059</name>
    <dbReference type="NCBI Taxonomy" id="1368425"/>
    <lineage>
        <taxon>Bacteria</taxon>
        <taxon>Pseudomonadati</taxon>
        <taxon>Pseudomonadota</taxon>
        <taxon>Alphaproteobacteria</taxon>
        <taxon>Hyphomicrobiales</taxon>
        <taxon>Rhizobiaceae</taxon>
        <taxon>Peteryoungia</taxon>
    </lineage>
</organism>
<sequence>MRKLIGWNLMSLDGYFEGEMPWDLSFHLTAWGEDLRQYALSLGEETDFIVFGRKTYEGMAAYWPEATDEPQIKAYMNAKPKGVASRSVSEAEWNNTRVLADAVLELRAMKAEPGKTIFVFGSAELQHALLEAGLMDEIRVCLAPVLLGKGNPLFKAGSEKRLKLLEARPIDTGAAILRYAVTPS</sequence>
<keyword evidence="3" id="KW-1185">Reference proteome</keyword>
<dbReference type="PANTHER" id="PTHR38011">
    <property type="entry name" value="DIHYDROFOLATE REDUCTASE FAMILY PROTEIN (AFU_ORTHOLOGUE AFUA_8G06820)"/>
    <property type="match status" value="1"/>
</dbReference>
<evidence type="ECO:0000313" key="3">
    <source>
        <dbReference type="Proteomes" id="UP001238496"/>
    </source>
</evidence>
<dbReference type="RefSeq" id="WP_307369969.1">
    <property type="nucleotide sequence ID" value="NZ_JAUSUW010000002.1"/>
</dbReference>
<comment type="caution">
    <text evidence="2">The sequence shown here is derived from an EMBL/GenBank/DDBJ whole genome shotgun (WGS) entry which is preliminary data.</text>
</comment>
<dbReference type="Proteomes" id="UP001238496">
    <property type="component" value="Unassembled WGS sequence"/>
</dbReference>
<dbReference type="InterPro" id="IPR002734">
    <property type="entry name" value="RibDG_C"/>
</dbReference>
<feature type="domain" description="Bacterial bifunctional deaminase-reductase C-terminal" evidence="1">
    <location>
        <begin position="7"/>
        <end position="174"/>
    </location>
</feature>
<reference evidence="2 3" key="1">
    <citation type="submission" date="2023-07" db="EMBL/GenBank/DDBJ databases">
        <title>Genomic Encyclopedia of Type Strains, Phase IV (KMG-IV): sequencing the most valuable type-strain genomes for metagenomic binning, comparative biology and taxonomic classification.</title>
        <authorList>
            <person name="Goeker M."/>
        </authorList>
    </citation>
    <scope>NUCLEOTIDE SEQUENCE [LARGE SCALE GENOMIC DNA]</scope>
    <source>
        <strain evidence="2 3">DSM 1111</strain>
    </source>
</reference>
<protein>
    <submittedName>
        <fullName evidence="2">Dihydrofolate reductase</fullName>
    </submittedName>
</protein>
<dbReference type="PANTHER" id="PTHR38011:SF11">
    <property type="entry name" value="2,5-DIAMINO-6-RIBOSYLAMINO-4(3H)-PYRIMIDINONE 5'-PHOSPHATE REDUCTASE"/>
    <property type="match status" value="1"/>
</dbReference>